<dbReference type="Gene3D" id="3.40.50.150">
    <property type="entry name" value="Vaccinia Virus protein VP39"/>
    <property type="match status" value="1"/>
</dbReference>
<dbReference type="Pfam" id="PF13649">
    <property type="entry name" value="Methyltransf_25"/>
    <property type="match status" value="1"/>
</dbReference>
<organism evidence="4 5">
    <name type="scientific">Candidatus Desulfacyla euxinica</name>
    <dbReference type="NCBI Taxonomy" id="2841693"/>
    <lineage>
        <taxon>Bacteria</taxon>
        <taxon>Deltaproteobacteria</taxon>
        <taxon>Candidatus Desulfacyla</taxon>
    </lineage>
</organism>
<dbReference type="InterPro" id="IPR041698">
    <property type="entry name" value="Methyltransf_25"/>
</dbReference>
<evidence type="ECO:0000313" key="4">
    <source>
        <dbReference type="EMBL" id="MBC8176937.1"/>
    </source>
</evidence>
<gene>
    <name evidence="4" type="ORF">H8E19_05985</name>
</gene>
<keyword evidence="1 4" id="KW-0489">Methyltransferase</keyword>
<dbReference type="InterPro" id="IPR029063">
    <property type="entry name" value="SAM-dependent_MTases_sf"/>
</dbReference>
<keyword evidence="2" id="KW-0808">Transferase</keyword>
<evidence type="ECO:0000256" key="2">
    <source>
        <dbReference type="ARBA" id="ARBA00022679"/>
    </source>
</evidence>
<dbReference type="GO" id="GO:0008168">
    <property type="term" value="F:methyltransferase activity"/>
    <property type="evidence" value="ECO:0007669"/>
    <property type="project" value="UniProtKB-KW"/>
</dbReference>
<comment type="caution">
    <text evidence="4">The sequence shown here is derived from an EMBL/GenBank/DDBJ whole genome shotgun (WGS) entry which is preliminary data.</text>
</comment>
<dbReference type="GO" id="GO:0032259">
    <property type="term" value="P:methylation"/>
    <property type="evidence" value="ECO:0007669"/>
    <property type="project" value="UniProtKB-KW"/>
</dbReference>
<dbReference type="EMBL" id="JACNJD010000175">
    <property type="protein sequence ID" value="MBC8176937.1"/>
    <property type="molecule type" value="Genomic_DNA"/>
</dbReference>
<feature type="domain" description="Methyltransferase" evidence="3">
    <location>
        <begin position="41"/>
        <end position="136"/>
    </location>
</feature>
<accession>A0A8J6MXS4</accession>
<name>A0A8J6MXS4_9DELT</name>
<protein>
    <submittedName>
        <fullName evidence="4">Class I SAM-dependent methyltransferase</fullName>
    </submittedName>
</protein>
<dbReference type="AlphaFoldDB" id="A0A8J6MXS4"/>
<reference evidence="4 5" key="1">
    <citation type="submission" date="2020-08" db="EMBL/GenBank/DDBJ databases">
        <title>Bridging the membrane lipid divide: bacteria of the FCB group superphylum have the potential to synthesize archaeal ether lipids.</title>
        <authorList>
            <person name="Villanueva L."/>
            <person name="Von Meijenfeldt F.A.B."/>
            <person name="Westbye A.B."/>
            <person name="Yadav S."/>
            <person name="Hopmans E.C."/>
            <person name="Dutilh B.E."/>
            <person name="Sinninghe Damste J.S."/>
        </authorList>
    </citation>
    <scope>NUCLEOTIDE SEQUENCE [LARGE SCALE GENOMIC DNA]</scope>
    <source>
        <strain evidence="4">NIOZ-UU27</strain>
    </source>
</reference>
<sequence>MTTNYAPIAEQYRQSKYQPWRTHIETFTLMGLTGDLSGERVVDLACGEGFYTRLIRQQGAAEVVGVDLSKRMIELAREQEVEQRLWIEYVIGDVRELELKGEYDLAVAAYLLNYARDRGELGAMCDVIARCLRPEGRFVTVNSSPALDYPTARHIANMDSKPMFLASFGKGCRSPGPFSWKMMLLRSKITFLICLFMKRCSSPPGFGKSAGINRGFHRRGKPLIV</sequence>
<dbReference type="Proteomes" id="UP000650524">
    <property type="component" value="Unassembled WGS sequence"/>
</dbReference>
<dbReference type="PANTHER" id="PTHR43861:SF1">
    <property type="entry name" value="TRANS-ACONITATE 2-METHYLTRANSFERASE"/>
    <property type="match status" value="1"/>
</dbReference>
<dbReference type="CDD" id="cd02440">
    <property type="entry name" value="AdoMet_MTases"/>
    <property type="match status" value="1"/>
</dbReference>
<evidence type="ECO:0000256" key="1">
    <source>
        <dbReference type="ARBA" id="ARBA00022603"/>
    </source>
</evidence>
<dbReference type="PANTHER" id="PTHR43861">
    <property type="entry name" value="TRANS-ACONITATE 2-METHYLTRANSFERASE-RELATED"/>
    <property type="match status" value="1"/>
</dbReference>
<dbReference type="SUPFAM" id="SSF53335">
    <property type="entry name" value="S-adenosyl-L-methionine-dependent methyltransferases"/>
    <property type="match status" value="1"/>
</dbReference>
<proteinExistence type="predicted"/>
<evidence type="ECO:0000313" key="5">
    <source>
        <dbReference type="Proteomes" id="UP000650524"/>
    </source>
</evidence>
<evidence type="ECO:0000259" key="3">
    <source>
        <dbReference type="Pfam" id="PF13649"/>
    </source>
</evidence>